<dbReference type="SUPFAM" id="SSF50978">
    <property type="entry name" value="WD40 repeat-like"/>
    <property type="match status" value="1"/>
</dbReference>
<dbReference type="PANTHER" id="PTHR12764:SF4">
    <property type="entry name" value="INTRAFLAGELLAR TRANSPORT PROTEIN 122 HOMOLOG"/>
    <property type="match status" value="1"/>
</dbReference>
<feature type="domain" description="IFT122 first beta-propeller" evidence="9">
    <location>
        <begin position="124"/>
        <end position="224"/>
    </location>
</feature>
<dbReference type="Pfam" id="PF23381">
    <property type="entry name" value="Beta-prop_IFT122_1st"/>
    <property type="match status" value="2"/>
</dbReference>
<keyword evidence="12" id="KW-0282">Flagellum</keyword>
<keyword evidence="5" id="KW-0969">Cilium</keyword>
<sequence>MTICDPQCCVYDLAFKPDGSELLVAADTKVLIYDGSDGTLLQSLKGHKDLVYAVAFSYNGERFASGSADRSVIIWTEQHEGTLKYTFVGLTGSEVKKIERPSGEPAWAVAFGAARVATTGYPGELLAIADWGQTLAFYDVEGNQVIRDDKKLGCDPTAMDYFNYGQFLVICGSNRQVTLYSREGTTLGTVAQMDTWVWTVKARPNTNAVVVGCVDGTLACYQLMFSTVHGLHKVQLTDRVHIYRQSADREDGQLEYRLVERINHAFECSLLVVCAQHLILCQERRLQCYDHKGLKQREWLLESLIRYIKVIGGPSGREAILIGLRNGAEPACNSVAWNADHENLLCYSGGGALSIKAHNFPAYQQRMQGFVVGFSGKRVFCLHMFAMTAMEVPLSNQLYQYLEQKMYKEAYELATLGVTEGDWTILGHDALQNLHLDVAKKAFYRVKDTRYLQLISEIEEMQKRGEKKELMLAYMKAYQGRFREAALLFQNSGYEQKTLEMFTDLRMFDQAEELLSTASGETQKALMRRRADWARDSNEPRVAAEMFVASGDYDKAIKLMIENDWIDMLVNLMYRMDRSDVESLRTIGAYLVRKGEYTLASQLFLSINDMRALINMHVNASHWTDAFAIASRYPKYNEEVYLPYARWLAENDRFEEAQKAYHMAGHDVEALWVLEQLTENAVREDRFLDAGYYHWMLSSQYLDRCASNPQLIEKMRECSVKADCYYAYDAIHKYLAEPFTSRPAEALVNIARYLAFQDEVHKVSRVAIMYTLAKQGRALGAYKLARYALEQLSYLKAPARFEKLIGIATVMIRAKPFTDAEELLPMCYRCGVANPLTGGNSCIHCKTPFVFSFVSFEVLPLVEFEVADDIPTDEARQLIEAEPPLSTTDKPFQKQLQKKNTAIVADRQALLNLEKNQAIIADWPKPLKTRFYYNMFHMDDFEMAYLRSGGCPFCRSVPQRKADTAVIDDDELEAL</sequence>
<dbReference type="STRING" id="6265.A0A0B2V6X8"/>
<dbReference type="SMART" id="SM00320">
    <property type="entry name" value="WD40"/>
    <property type="match status" value="5"/>
</dbReference>
<gene>
    <name evidence="12" type="primary">ift122</name>
    <name evidence="12" type="ORF">Tcan_16741</name>
</gene>
<dbReference type="GO" id="GO:0035721">
    <property type="term" value="P:intraciliary retrograde transport"/>
    <property type="evidence" value="ECO:0007669"/>
    <property type="project" value="TreeGrafter"/>
</dbReference>
<evidence type="ECO:0000259" key="8">
    <source>
        <dbReference type="Pfam" id="PF23377"/>
    </source>
</evidence>
<dbReference type="Pfam" id="PF23377">
    <property type="entry name" value="Beta-prop_IFT122_2nd"/>
    <property type="match status" value="2"/>
</dbReference>
<dbReference type="PROSITE" id="PS50082">
    <property type="entry name" value="WD_REPEATS_2"/>
    <property type="match status" value="1"/>
</dbReference>
<keyword evidence="6" id="KW-0966">Cell projection</keyword>
<dbReference type="Proteomes" id="UP000031036">
    <property type="component" value="Unassembled WGS sequence"/>
</dbReference>
<feature type="domain" description="IFT122 zinc ribbon" evidence="10">
    <location>
        <begin position="821"/>
        <end position="862"/>
    </location>
</feature>
<dbReference type="InterPro" id="IPR001680">
    <property type="entry name" value="WD40_rpt"/>
</dbReference>
<feature type="domain" description="IFT122 second beta-propeller" evidence="8">
    <location>
        <begin position="329"/>
        <end position="387"/>
    </location>
</feature>
<dbReference type="InterPro" id="IPR015943">
    <property type="entry name" value="WD40/YVTN_repeat-like_dom_sf"/>
</dbReference>
<dbReference type="InterPro" id="IPR057411">
    <property type="entry name" value="TPR_IFT122"/>
</dbReference>
<dbReference type="PANTHER" id="PTHR12764">
    <property type="entry name" value="WD REPEAT DOMAIN-RELATED"/>
    <property type="match status" value="1"/>
</dbReference>
<dbReference type="InterPro" id="IPR056152">
    <property type="entry name" value="Beta-prop_IFT122_2nd"/>
</dbReference>
<keyword evidence="3 7" id="KW-0853">WD repeat</keyword>
<name>A0A0B2V6X8_TOXCA</name>
<dbReference type="Pfam" id="PF25295">
    <property type="entry name" value="TPR_IFT122"/>
    <property type="match status" value="1"/>
</dbReference>
<dbReference type="EMBL" id="JPKZ01002345">
    <property type="protein sequence ID" value="KHN77288.1"/>
    <property type="molecule type" value="Genomic_DNA"/>
</dbReference>
<dbReference type="GO" id="GO:1905515">
    <property type="term" value="P:non-motile cilium assembly"/>
    <property type="evidence" value="ECO:0007669"/>
    <property type="project" value="TreeGrafter"/>
</dbReference>
<evidence type="ECO:0000256" key="1">
    <source>
        <dbReference type="ARBA" id="ARBA00004138"/>
    </source>
</evidence>
<evidence type="ECO:0000313" key="13">
    <source>
        <dbReference type="Proteomes" id="UP000031036"/>
    </source>
</evidence>
<comment type="caution">
    <text evidence="12">The sequence shown here is derived from an EMBL/GenBank/DDBJ whole genome shotgun (WGS) entry which is preliminary data.</text>
</comment>
<evidence type="ECO:0000259" key="11">
    <source>
        <dbReference type="Pfam" id="PF25295"/>
    </source>
</evidence>
<evidence type="ECO:0000259" key="10">
    <source>
        <dbReference type="Pfam" id="PF25144"/>
    </source>
</evidence>
<dbReference type="InterPro" id="IPR039857">
    <property type="entry name" value="Ift122/121"/>
</dbReference>
<feature type="domain" description="IFT122 first beta-propeller" evidence="9">
    <location>
        <begin position="8"/>
        <end position="87"/>
    </location>
</feature>
<dbReference type="OrthoDB" id="10255582at2759"/>
<dbReference type="AlphaFoldDB" id="A0A0B2V6X8"/>
<dbReference type="InterPro" id="IPR056838">
    <property type="entry name" value="Zn_ribbon_IFT122"/>
</dbReference>
<reference evidence="12 13" key="1">
    <citation type="submission" date="2014-11" db="EMBL/GenBank/DDBJ databases">
        <title>Genetic blueprint of the zoonotic pathogen Toxocara canis.</title>
        <authorList>
            <person name="Zhu X.-Q."/>
            <person name="Korhonen P.K."/>
            <person name="Cai H."/>
            <person name="Young N.D."/>
            <person name="Nejsum P."/>
            <person name="von Samson-Himmelstjerna G."/>
            <person name="Boag P.R."/>
            <person name="Tan P."/>
            <person name="Li Q."/>
            <person name="Min J."/>
            <person name="Yang Y."/>
            <person name="Wang X."/>
            <person name="Fang X."/>
            <person name="Hall R.S."/>
            <person name="Hofmann A."/>
            <person name="Sternberg P.W."/>
            <person name="Jex A.R."/>
            <person name="Gasser R.B."/>
        </authorList>
    </citation>
    <scope>NUCLEOTIDE SEQUENCE [LARGE SCALE GENOMIC DNA]</scope>
    <source>
        <strain evidence="12">PN_DK_2014</strain>
    </source>
</reference>
<dbReference type="OMA" id="GDSFDTW"/>
<feature type="repeat" description="WD" evidence="7">
    <location>
        <begin position="44"/>
        <end position="75"/>
    </location>
</feature>
<feature type="domain" description="Intraflagellar transport protein 122 homolog TPR" evidence="11">
    <location>
        <begin position="395"/>
        <end position="756"/>
    </location>
</feature>
<evidence type="ECO:0000256" key="7">
    <source>
        <dbReference type="PROSITE-ProRule" id="PRU00221"/>
    </source>
</evidence>
<dbReference type="GO" id="GO:0030991">
    <property type="term" value="C:intraciliary transport particle A"/>
    <property type="evidence" value="ECO:0007669"/>
    <property type="project" value="TreeGrafter"/>
</dbReference>
<dbReference type="Gene3D" id="1.25.40.470">
    <property type="match status" value="1"/>
</dbReference>
<accession>A0A0B2V6X8</accession>
<comment type="subcellular location">
    <subcellularLocation>
        <location evidence="1">Cell projection</location>
        <location evidence="1">Cilium</location>
    </subcellularLocation>
</comment>
<dbReference type="Pfam" id="PF25144">
    <property type="entry name" value="Zn_ribbon_IFT122"/>
    <property type="match status" value="1"/>
</dbReference>
<dbReference type="InterPro" id="IPR056153">
    <property type="entry name" value="Beta-prop_IFT122_1st"/>
</dbReference>
<dbReference type="PROSITE" id="PS50294">
    <property type="entry name" value="WD_REPEATS_REGION"/>
    <property type="match status" value="1"/>
</dbReference>
<organism evidence="12 13">
    <name type="scientific">Toxocara canis</name>
    <name type="common">Canine roundworm</name>
    <dbReference type="NCBI Taxonomy" id="6265"/>
    <lineage>
        <taxon>Eukaryota</taxon>
        <taxon>Metazoa</taxon>
        <taxon>Ecdysozoa</taxon>
        <taxon>Nematoda</taxon>
        <taxon>Chromadorea</taxon>
        <taxon>Rhabditida</taxon>
        <taxon>Spirurina</taxon>
        <taxon>Ascaridomorpha</taxon>
        <taxon>Ascaridoidea</taxon>
        <taxon>Toxocaridae</taxon>
        <taxon>Toxocara</taxon>
    </lineage>
</organism>
<dbReference type="InterPro" id="IPR036322">
    <property type="entry name" value="WD40_repeat_dom_sf"/>
</dbReference>
<keyword evidence="13" id="KW-1185">Reference proteome</keyword>
<evidence type="ECO:0000256" key="3">
    <source>
        <dbReference type="ARBA" id="ARBA00022574"/>
    </source>
</evidence>
<evidence type="ECO:0000256" key="4">
    <source>
        <dbReference type="ARBA" id="ARBA00022737"/>
    </source>
</evidence>
<dbReference type="Gene3D" id="2.130.10.10">
    <property type="entry name" value="YVTN repeat-like/Quinoprotein amine dehydrogenase"/>
    <property type="match status" value="2"/>
</dbReference>
<evidence type="ECO:0000256" key="2">
    <source>
        <dbReference type="ARBA" id="ARBA00019442"/>
    </source>
</evidence>
<evidence type="ECO:0000259" key="9">
    <source>
        <dbReference type="Pfam" id="PF23381"/>
    </source>
</evidence>
<dbReference type="GO" id="GO:0097730">
    <property type="term" value="C:non-motile cilium"/>
    <property type="evidence" value="ECO:0007669"/>
    <property type="project" value="TreeGrafter"/>
</dbReference>
<keyword evidence="4" id="KW-0677">Repeat</keyword>
<protein>
    <recommendedName>
        <fullName evidence="2">Intraflagellar transport protein 122 homolog</fullName>
    </recommendedName>
</protein>
<evidence type="ECO:0000313" key="12">
    <source>
        <dbReference type="EMBL" id="KHN77288.1"/>
    </source>
</evidence>
<evidence type="ECO:0000256" key="5">
    <source>
        <dbReference type="ARBA" id="ARBA00023069"/>
    </source>
</evidence>
<proteinExistence type="predicted"/>
<feature type="domain" description="IFT122 second beta-propeller" evidence="8">
    <location>
        <begin position="234"/>
        <end position="327"/>
    </location>
</feature>
<evidence type="ECO:0000256" key="6">
    <source>
        <dbReference type="ARBA" id="ARBA00023273"/>
    </source>
</evidence>
<dbReference type="GO" id="GO:0061512">
    <property type="term" value="P:protein localization to cilium"/>
    <property type="evidence" value="ECO:0007669"/>
    <property type="project" value="TreeGrafter"/>
</dbReference>